<dbReference type="Pfam" id="PF13749">
    <property type="entry name" value="HATPase_c_4"/>
    <property type="match status" value="1"/>
</dbReference>
<comment type="caution">
    <text evidence="3">The sequence shown here is derived from an EMBL/GenBank/DDBJ whole genome shotgun (WGS) entry which is preliminary data.</text>
</comment>
<evidence type="ECO:0000313" key="4">
    <source>
        <dbReference type="Proteomes" id="UP001342631"/>
    </source>
</evidence>
<dbReference type="Gene3D" id="3.30.950.30">
    <property type="entry name" value="Schlafen, AAA domain"/>
    <property type="match status" value="1"/>
</dbReference>
<dbReference type="Gene3D" id="3.30.565.60">
    <property type="match status" value="1"/>
</dbReference>
<dbReference type="PANTHER" id="PTHR30595">
    <property type="entry name" value="GLPR-RELATED TRANSCRIPTIONAL REPRESSOR"/>
    <property type="match status" value="1"/>
</dbReference>
<dbReference type="InterPro" id="IPR038461">
    <property type="entry name" value="Schlafen_AlbA_2_dom_sf"/>
</dbReference>
<dbReference type="Pfam" id="PF04326">
    <property type="entry name" value="SLFN_AlbA_2"/>
    <property type="match status" value="1"/>
</dbReference>
<evidence type="ECO:0000256" key="1">
    <source>
        <dbReference type="SAM" id="MobiDB-lite"/>
    </source>
</evidence>
<feature type="compositionally biased region" description="Basic and acidic residues" evidence="1">
    <location>
        <begin position="414"/>
        <end position="435"/>
    </location>
</feature>
<evidence type="ECO:0000313" key="3">
    <source>
        <dbReference type="EMBL" id="GMU10669.1"/>
    </source>
</evidence>
<proteinExistence type="predicted"/>
<accession>A0ABQ6R2X4</accession>
<gene>
    <name evidence="3" type="ORF">ASNO1_69230</name>
</gene>
<dbReference type="Proteomes" id="UP001342631">
    <property type="component" value="Unassembled WGS sequence"/>
</dbReference>
<reference evidence="3 4" key="1">
    <citation type="journal article" date="2024" name="Arch. Microbiol.">
        <title>Corallococcus caeni sp. nov., a novel myxobacterium isolated from activated sludge.</title>
        <authorList>
            <person name="Tomita S."/>
            <person name="Nakai R."/>
            <person name="Kuroda K."/>
            <person name="Kurashita H."/>
            <person name="Hatamoto M."/>
            <person name="Yamaguchi T."/>
            <person name="Narihiro T."/>
        </authorList>
    </citation>
    <scope>NUCLEOTIDE SEQUENCE [LARGE SCALE GENOMIC DNA]</scope>
    <source>
        <strain evidence="3 4">NO1</strain>
    </source>
</reference>
<feature type="domain" description="Schlafen AlbA-2" evidence="2">
    <location>
        <begin position="20"/>
        <end position="131"/>
    </location>
</feature>
<protein>
    <recommendedName>
        <fullName evidence="2">Schlafen AlbA-2 domain-containing protein</fullName>
    </recommendedName>
</protein>
<evidence type="ECO:0000259" key="2">
    <source>
        <dbReference type="Pfam" id="PF04326"/>
    </source>
</evidence>
<organism evidence="3 4">
    <name type="scientific">Corallococcus caeni</name>
    <dbReference type="NCBI Taxonomy" id="3082388"/>
    <lineage>
        <taxon>Bacteria</taxon>
        <taxon>Pseudomonadati</taxon>
        <taxon>Myxococcota</taxon>
        <taxon>Myxococcia</taxon>
        <taxon>Myxococcales</taxon>
        <taxon>Cystobacterineae</taxon>
        <taxon>Myxococcaceae</taxon>
        <taxon>Corallococcus</taxon>
    </lineage>
</organism>
<keyword evidence="4" id="KW-1185">Reference proteome</keyword>
<dbReference type="PANTHER" id="PTHR30595:SF6">
    <property type="entry name" value="SCHLAFEN ALBA-2 DOMAIN-CONTAINING PROTEIN"/>
    <property type="match status" value="1"/>
</dbReference>
<feature type="region of interest" description="Disordered" evidence="1">
    <location>
        <begin position="412"/>
        <end position="435"/>
    </location>
</feature>
<dbReference type="InterPro" id="IPR038475">
    <property type="entry name" value="RecG_C_sf"/>
</dbReference>
<sequence>MMQSRPAMIPDLVRLAARGESVTLELKRSTGELREAMHTLCAFANGQGGRVLLGVKPGGEFIGQQVSEQTLHDIATARERFESPLDLHIQSVEVAAGRSVLVLTVGGISDSVPYTFDGRAYERVGNTTRKMAQERYELLLLERAHSRRRWENQEADEVPLQELDREEVLRIVEAARSAGRLVGPVGRGLPELLDRLGVRHRGRLLRAAVVLFGKTFLPHHPQCELRMARFRGTDKTEFLDQRNVRGPAFRLLEEAELFCQRHFPLAGRIEPGRLQRVDRPLIPPDAMRELLVNAFIHRDYSIAGGAVSLAIFDDRVEIWSAGRYPKGITPESLTRPHLSVQRNPIIAEVFYRAGLIEKWGRGTNRVAEMCRAAGLSAPEFAEVTGAVVVTLRVNVGQTLAADWGELPSKFGELPADRGELPSDRGEFPPTDRGELAPDWGEFQADRGELAPDWGGFPPTDRGGFPADWGGFAADRGGFKAQDAADPQASEIIEKLGLRPRKAALREAILALTSLRPWHPAELARVLRFSPDKLTERHLKAMVEEGLLERTHPDNPKHPAQAYRAVRRDG</sequence>
<feature type="region of interest" description="Disordered" evidence="1">
    <location>
        <begin position="549"/>
        <end position="569"/>
    </location>
</feature>
<dbReference type="EMBL" id="BTTX01000009">
    <property type="protein sequence ID" value="GMU10669.1"/>
    <property type="molecule type" value="Genomic_DNA"/>
</dbReference>
<name>A0ABQ6R2X4_9BACT</name>
<dbReference type="InterPro" id="IPR007421">
    <property type="entry name" value="Schlafen_AlbA_2_dom"/>
</dbReference>